<feature type="compositionally biased region" description="Basic and acidic residues" evidence="3">
    <location>
        <begin position="66"/>
        <end position="80"/>
    </location>
</feature>
<dbReference type="EMBL" id="CP032322">
    <property type="protein sequence ID" value="QCN97433.1"/>
    <property type="molecule type" value="Genomic_DNA"/>
</dbReference>
<evidence type="ECO:0000256" key="1">
    <source>
        <dbReference type="ARBA" id="ARBA00009981"/>
    </source>
</evidence>
<evidence type="ECO:0000256" key="3">
    <source>
        <dbReference type="SAM" id="MobiDB-lite"/>
    </source>
</evidence>
<name>A0A4D8PFK6_9PROT</name>
<organism evidence="4 5">
    <name type="scientific">Azospirillum argentinense</name>
    <dbReference type="NCBI Taxonomy" id="2970906"/>
    <lineage>
        <taxon>Bacteria</taxon>
        <taxon>Pseudomonadati</taxon>
        <taxon>Pseudomonadota</taxon>
        <taxon>Alphaproteobacteria</taxon>
        <taxon>Rhodospirillales</taxon>
        <taxon>Azospirillaceae</taxon>
        <taxon>Azospirillum</taxon>
    </lineage>
</organism>
<dbReference type="NCBIfam" id="TIGR01552">
    <property type="entry name" value="phd_fam"/>
    <property type="match status" value="1"/>
</dbReference>
<evidence type="ECO:0000313" key="5">
    <source>
        <dbReference type="Proteomes" id="UP000298595"/>
    </source>
</evidence>
<dbReference type="KEGG" id="aare:D3093_19575"/>
<accession>A0A4D8PFK6</accession>
<dbReference type="SUPFAM" id="SSF143120">
    <property type="entry name" value="YefM-like"/>
    <property type="match status" value="1"/>
</dbReference>
<comment type="similarity">
    <text evidence="1 2">Belongs to the phD/YefM antitoxin family.</text>
</comment>
<dbReference type="InterPro" id="IPR036165">
    <property type="entry name" value="YefM-like_sf"/>
</dbReference>
<dbReference type="Gene3D" id="3.40.1620.10">
    <property type="entry name" value="YefM-like domain"/>
    <property type="match status" value="1"/>
</dbReference>
<proteinExistence type="inferred from homology"/>
<feature type="region of interest" description="Disordered" evidence="3">
    <location>
        <begin position="66"/>
        <end position="86"/>
    </location>
</feature>
<feature type="region of interest" description="Disordered" evidence="3">
    <location>
        <begin position="1"/>
        <end position="21"/>
    </location>
</feature>
<gene>
    <name evidence="4" type="ORF">D3093_19575</name>
</gene>
<dbReference type="AlphaFoldDB" id="A0A4D8PFK6"/>
<dbReference type="Pfam" id="PF02604">
    <property type="entry name" value="PhdYeFM_antitox"/>
    <property type="match status" value="1"/>
</dbReference>
<dbReference type="RefSeq" id="WP_137116724.1">
    <property type="nucleotide sequence ID" value="NZ_CP032322.1"/>
</dbReference>
<comment type="function">
    <text evidence="2">Antitoxin component of a type II toxin-antitoxin (TA) system.</text>
</comment>
<geneLocation type="plasmid" evidence="4 5">
    <name>p1</name>
</geneLocation>
<reference evidence="4 5" key="1">
    <citation type="submission" date="2018-09" db="EMBL/GenBank/DDBJ databases">
        <title>Whole genome based analysis of evolution and adaptive divergence in Indian and Brazilian strains of Azospirillum brasilense.</title>
        <authorList>
            <person name="Singh C."/>
            <person name="Tripathi A.K."/>
        </authorList>
    </citation>
    <scope>NUCLEOTIDE SEQUENCE [LARGE SCALE GENOMIC DNA]</scope>
    <source>
        <strain evidence="4 5">MTCC4035</strain>
        <plasmid evidence="4 5">p1</plasmid>
    </source>
</reference>
<protein>
    <recommendedName>
        <fullName evidence="2">Antitoxin</fullName>
    </recommendedName>
</protein>
<keyword evidence="4" id="KW-0614">Plasmid</keyword>
<dbReference type="InterPro" id="IPR006442">
    <property type="entry name" value="Antitoxin_Phd/YefM"/>
</dbReference>
<evidence type="ECO:0000256" key="2">
    <source>
        <dbReference type="RuleBase" id="RU362080"/>
    </source>
</evidence>
<sequence length="86" mass="9611">MIRVMPSREFDQNPIEAKRASEDGPVIVTDRGEPAFVLIKYDTYRRLSGERGGSLLDLLRQDGSEADFDFKPSRLSDDVARPAGPD</sequence>
<evidence type="ECO:0000313" key="4">
    <source>
        <dbReference type="EMBL" id="QCN97433.1"/>
    </source>
</evidence>
<dbReference type="Proteomes" id="UP000298595">
    <property type="component" value="Plasmid p1"/>
</dbReference>